<organism evidence="1 2">
    <name type="scientific">Endozoicomonas gorgoniicola</name>
    <dbReference type="NCBI Taxonomy" id="1234144"/>
    <lineage>
        <taxon>Bacteria</taxon>
        <taxon>Pseudomonadati</taxon>
        <taxon>Pseudomonadota</taxon>
        <taxon>Gammaproteobacteria</taxon>
        <taxon>Oceanospirillales</taxon>
        <taxon>Endozoicomonadaceae</taxon>
        <taxon>Endozoicomonas</taxon>
    </lineage>
</organism>
<protein>
    <submittedName>
        <fullName evidence="1">Uncharacterized protein</fullName>
    </submittedName>
</protein>
<keyword evidence="2" id="KW-1185">Reference proteome</keyword>
<sequence length="89" mass="10392">MACSFFIEGYRGAFELWRSAYIIATLFVDAKLREWKASWMQSFVDGKVVFVCCEKAKEVDSLRIRFDRCENERRFMGVQSYIVEGSPDA</sequence>
<proteinExistence type="predicted"/>
<comment type="caution">
    <text evidence="1">The sequence shown here is derived from an EMBL/GenBank/DDBJ whole genome shotgun (WGS) entry which is preliminary data.</text>
</comment>
<dbReference type="EMBL" id="JAPFCC010000001">
    <property type="protein sequence ID" value="MCW7551232.1"/>
    <property type="molecule type" value="Genomic_DNA"/>
</dbReference>
<evidence type="ECO:0000313" key="1">
    <source>
        <dbReference type="EMBL" id="MCW7551232.1"/>
    </source>
</evidence>
<reference evidence="1 2" key="1">
    <citation type="submission" date="2022-10" db="EMBL/GenBank/DDBJ databases">
        <title>High-quality genome sequences of two octocoral-associated bacteria, Endozoicomonas euniceicola EF212 and Endozoicomonas gorgoniicola PS125.</title>
        <authorList>
            <person name="Chiou Y.-J."/>
            <person name="Chen Y.-H."/>
        </authorList>
    </citation>
    <scope>NUCLEOTIDE SEQUENCE [LARGE SCALE GENOMIC DNA]</scope>
    <source>
        <strain evidence="1 2">PS125</strain>
    </source>
</reference>
<name>A0ABT3MPD5_9GAMM</name>
<gene>
    <name evidence="1" type="ORF">NX722_00960</name>
</gene>
<evidence type="ECO:0000313" key="2">
    <source>
        <dbReference type="Proteomes" id="UP001209854"/>
    </source>
</evidence>
<accession>A0ABT3MPD5</accession>
<dbReference type="RefSeq" id="WP_262566299.1">
    <property type="nucleotide sequence ID" value="NZ_JAPFCC010000001.1"/>
</dbReference>
<dbReference type="Proteomes" id="UP001209854">
    <property type="component" value="Unassembled WGS sequence"/>
</dbReference>